<dbReference type="AlphaFoldDB" id="A0AAW1R521"/>
<comment type="caution">
    <text evidence="1">The sequence shown here is derived from an EMBL/GenBank/DDBJ whole genome shotgun (WGS) entry which is preliminary data.</text>
</comment>
<protein>
    <submittedName>
        <fullName evidence="1">Uncharacterized protein</fullName>
    </submittedName>
</protein>
<name>A0AAW1R521_9CHLO</name>
<sequence>MEGKPLLLDMVKRTEVRAVTDPIEHKGFAGETWRLLRTQCSWLPMLPPLMPAPNSPGGGRAMPAGTWTQMRALGTLGASLRMRAWSYCRYGWQRALPAGTLTQMRALSASLWAWSHCGCGPGATVPTAGTGNTHTLLQRCQAPVTPGACGCMMRYGARYAALEQYTLSQCKRKVAVVIGIDRLAGRTDLARFYRQAVVAAALDFSEQINVCLRSALRGGIHVLDCQARHGVYNISKALQQYWADKLRPNRYVPVKTFVRAFQERPRGQAINCKAELRTPYDPTQAPEDALVRTKYALPPSKVFRSSCRST</sequence>
<evidence type="ECO:0000313" key="1">
    <source>
        <dbReference type="EMBL" id="KAK9829080.1"/>
    </source>
</evidence>
<reference evidence="1 2" key="1">
    <citation type="journal article" date="2024" name="Nat. Commun.">
        <title>Phylogenomics reveals the evolutionary origins of lichenization in chlorophyte algae.</title>
        <authorList>
            <person name="Puginier C."/>
            <person name="Libourel C."/>
            <person name="Otte J."/>
            <person name="Skaloud P."/>
            <person name="Haon M."/>
            <person name="Grisel S."/>
            <person name="Petersen M."/>
            <person name="Berrin J.G."/>
            <person name="Delaux P.M."/>
            <person name="Dal Grande F."/>
            <person name="Keller J."/>
        </authorList>
    </citation>
    <scope>NUCLEOTIDE SEQUENCE [LARGE SCALE GENOMIC DNA]</scope>
    <source>
        <strain evidence="1 2">SAG 2043</strain>
    </source>
</reference>
<dbReference type="EMBL" id="JALJOR010000001">
    <property type="protein sequence ID" value="KAK9829080.1"/>
    <property type="molecule type" value="Genomic_DNA"/>
</dbReference>
<organism evidence="1 2">
    <name type="scientific">[Myrmecia] bisecta</name>
    <dbReference type="NCBI Taxonomy" id="41462"/>
    <lineage>
        <taxon>Eukaryota</taxon>
        <taxon>Viridiplantae</taxon>
        <taxon>Chlorophyta</taxon>
        <taxon>core chlorophytes</taxon>
        <taxon>Trebouxiophyceae</taxon>
        <taxon>Trebouxiales</taxon>
        <taxon>Trebouxiaceae</taxon>
        <taxon>Myrmecia</taxon>
    </lineage>
</organism>
<accession>A0AAW1R521</accession>
<gene>
    <name evidence="1" type="ORF">WJX72_003774</name>
</gene>
<dbReference type="Proteomes" id="UP001489004">
    <property type="component" value="Unassembled WGS sequence"/>
</dbReference>
<evidence type="ECO:0000313" key="2">
    <source>
        <dbReference type="Proteomes" id="UP001489004"/>
    </source>
</evidence>
<proteinExistence type="predicted"/>
<keyword evidence="2" id="KW-1185">Reference proteome</keyword>